<feature type="chain" id="PRO_5047130636" evidence="3">
    <location>
        <begin position="32"/>
        <end position="369"/>
    </location>
</feature>
<comment type="caution">
    <text evidence="5">The sequence shown here is derived from an EMBL/GenBank/DDBJ whole genome shotgun (WGS) entry which is preliminary data.</text>
</comment>
<feature type="domain" description="Photosynthesis system II assembly factor Ycf48/Hcf136-like" evidence="4">
    <location>
        <begin position="72"/>
        <end position="131"/>
    </location>
</feature>
<dbReference type="EMBL" id="JAAOCA010000013">
    <property type="protein sequence ID" value="MBD1599417.1"/>
    <property type="molecule type" value="Genomic_DNA"/>
</dbReference>
<reference evidence="5 6" key="1">
    <citation type="journal article" date="2020" name="Insects">
        <title>Bacteria Belonging to Pseudomonas typographi sp. nov. from the Bark Beetle Ips typographus Have Genomic Potential to Aid in the Host Ecology.</title>
        <authorList>
            <person name="Peral-Aranega E."/>
            <person name="Saati-Santamaria Z."/>
            <person name="Kolarik M."/>
            <person name="Rivas R."/>
            <person name="Garcia-Fraile P."/>
        </authorList>
    </citation>
    <scope>NUCLEOTIDE SEQUENCE [LARGE SCALE GENOMIC DNA]</scope>
    <source>
        <strain evidence="5 6">CA3A</strain>
    </source>
</reference>
<organism evidence="5 6">
    <name type="scientific">Pseudomonas typographi</name>
    <dbReference type="NCBI Taxonomy" id="2715964"/>
    <lineage>
        <taxon>Bacteria</taxon>
        <taxon>Pseudomonadati</taxon>
        <taxon>Pseudomonadota</taxon>
        <taxon>Gammaproteobacteria</taxon>
        <taxon>Pseudomonadales</taxon>
        <taxon>Pseudomonadaceae</taxon>
        <taxon>Pseudomonas</taxon>
    </lineage>
</organism>
<evidence type="ECO:0000256" key="1">
    <source>
        <dbReference type="ARBA" id="ARBA00022531"/>
    </source>
</evidence>
<accession>A0ABR7Z1Y3</accession>
<dbReference type="Gene3D" id="2.130.10.10">
    <property type="entry name" value="YVTN repeat-like/Quinoprotein amine dehydrogenase"/>
    <property type="match status" value="2"/>
</dbReference>
<evidence type="ECO:0000256" key="2">
    <source>
        <dbReference type="ARBA" id="ARBA00023276"/>
    </source>
</evidence>
<evidence type="ECO:0000313" key="6">
    <source>
        <dbReference type="Proteomes" id="UP000805841"/>
    </source>
</evidence>
<dbReference type="Proteomes" id="UP000805841">
    <property type="component" value="Unassembled WGS sequence"/>
</dbReference>
<dbReference type="SUPFAM" id="SSF110296">
    <property type="entry name" value="Oligoxyloglucan reducing end-specific cellobiohydrolase"/>
    <property type="match status" value="1"/>
</dbReference>
<dbReference type="PANTHER" id="PTHR47199:SF2">
    <property type="entry name" value="PHOTOSYSTEM II STABILITY_ASSEMBLY FACTOR HCF136, CHLOROPLASTIC"/>
    <property type="match status" value="1"/>
</dbReference>
<keyword evidence="3" id="KW-0732">Signal</keyword>
<sequence length="369" mass="39205">MNSFPEAKNRGLVRGCCAMLAAWAVSSGALATTAKDANAFQDTLDVPAIAQSKLAERSLIGIARAGDRLVAVGLRGLIMYTDDQGATWKQANVPVQSDLLAVQFADPHQGWAVGHDGVILHSADAGQTWTKQMDGRTAQAQARDYYEPLANGGDEAAAQALGVIDANYRSGPALPYLDVWFSDVAHGYVVGAFGNIMATHDGGKTWESWLLHIDNPDGLHLNSIRGINGRIYIAAEQGNVFRLEPGSQRFERIATGYTGSFFGIAGNARMLLAYGLRGTLYRSQDNGSTWAPVKSPSQATITAGTALPAAGFVLVNSAGQLLLGDDNADSFRMVSLDRYMRLTSVIPLHGSAVALTGLSGVIEQRLPSQ</sequence>
<evidence type="ECO:0000256" key="3">
    <source>
        <dbReference type="SAM" id="SignalP"/>
    </source>
</evidence>
<evidence type="ECO:0000259" key="4">
    <source>
        <dbReference type="Pfam" id="PF14870"/>
    </source>
</evidence>
<evidence type="ECO:0000313" key="5">
    <source>
        <dbReference type="EMBL" id="MBD1599417.1"/>
    </source>
</evidence>
<dbReference type="InterPro" id="IPR028203">
    <property type="entry name" value="PSII_CF48-like_dom"/>
</dbReference>
<dbReference type="RefSeq" id="WP_190420775.1">
    <property type="nucleotide sequence ID" value="NZ_JAAOCA010000013.1"/>
</dbReference>
<keyword evidence="2" id="KW-0604">Photosystem II</keyword>
<keyword evidence="1" id="KW-0602">Photosynthesis</keyword>
<dbReference type="PANTHER" id="PTHR47199">
    <property type="entry name" value="PHOTOSYSTEM II STABILITY/ASSEMBLY FACTOR HCF136, CHLOROPLASTIC"/>
    <property type="match status" value="1"/>
</dbReference>
<dbReference type="InterPro" id="IPR015943">
    <property type="entry name" value="WD40/YVTN_repeat-like_dom_sf"/>
</dbReference>
<gene>
    <name evidence="5" type="ORF">HAQ05_11965</name>
</gene>
<keyword evidence="5" id="KW-0378">Hydrolase</keyword>
<feature type="signal peptide" evidence="3">
    <location>
        <begin position="1"/>
        <end position="31"/>
    </location>
</feature>
<keyword evidence="6" id="KW-1185">Reference proteome</keyword>
<name>A0ABR7Z1Y3_9PSED</name>
<feature type="domain" description="Photosynthesis system II assembly factor Ycf48/Hcf136-like" evidence="4">
    <location>
        <begin position="176"/>
        <end position="320"/>
    </location>
</feature>
<protein>
    <submittedName>
        <fullName evidence="5">Glycosyl hydrolase</fullName>
    </submittedName>
</protein>
<proteinExistence type="predicted"/>
<dbReference type="Pfam" id="PF14870">
    <property type="entry name" value="PSII_BNR"/>
    <property type="match status" value="2"/>
</dbReference>
<dbReference type="GO" id="GO:0016787">
    <property type="term" value="F:hydrolase activity"/>
    <property type="evidence" value="ECO:0007669"/>
    <property type="project" value="UniProtKB-KW"/>
</dbReference>